<keyword evidence="2" id="KW-1185">Reference proteome</keyword>
<dbReference type="EMBL" id="JXTB01000223">
    <property type="protein sequence ID" value="PON52204.1"/>
    <property type="molecule type" value="Genomic_DNA"/>
</dbReference>
<reference evidence="2" key="1">
    <citation type="submission" date="2016-06" db="EMBL/GenBank/DDBJ databases">
        <title>Parallel loss of symbiosis genes in relatives of nitrogen-fixing non-legume Parasponia.</title>
        <authorList>
            <person name="Van Velzen R."/>
            <person name="Holmer R."/>
            <person name="Bu F."/>
            <person name="Rutten L."/>
            <person name="Van Zeijl A."/>
            <person name="Liu W."/>
            <person name="Santuari L."/>
            <person name="Cao Q."/>
            <person name="Sharma T."/>
            <person name="Shen D."/>
            <person name="Roswanjaya Y."/>
            <person name="Wardhani T."/>
            <person name="Kalhor M.S."/>
            <person name="Jansen J."/>
            <person name="Van den Hoogen J."/>
            <person name="Gungor B."/>
            <person name="Hartog M."/>
            <person name="Hontelez J."/>
            <person name="Verver J."/>
            <person name="Yang W.-C."/>
            <person name="Schijlen E."/>
            <person name="Repin R."/>
            <person name="Schilthuizen M."/>
            <person name="Schranz E."/>
            <person name="Heidstra R."/>
            <person name="Miyata K."/>
            <person name="Fedorova E."/>
            <person name="Kohlen W."/>
            <person name="Bisseling T."/>
            <person name="Smit S."/>
            <person name="Geurts R."/>
        </authorList>
    </citation>
    <scope>NUCLEOTIDE SEQUENCE [LARGE SCALE GENOMIC DNA]</scope>
    <source>
        <strain evidence="2">cv. WU1-14</strain>
    </source>
</reference>
<evidence type="ECO:0000313" key="2">
    <source>
        <dbReference type="Proteomes" id="UP000237105"/>
    </source>
</evidence>
<dbReference type="Proteomes" id="UP000237105">
    <property type="component" value="Unassembled WGS sequence"/>
</dbReference>
<sequence length="229" mass="25285">MGARAEASRKHCVDLAGINSLLLDLSQRQAELRRRRPGLGSYREQTGHYHADVSLRPKVFLRGSASYSLVVCPQLIIRTFSRVVDGRRESQSASNFEVCWQVLALHSSSLFARFLGSSTGDQFTLRTFSRVVDGRRESQSASKFEVCWQVLALHSSSLFARFLGSSTGDVSPKVRAILRSAGKFWLCTAVHSSHVFSGRRRATSTTFAAAQHVGFAHAARPFLLSIPGK</sequence>
<organism evidence="1 2">
    <name type="scientific">Parasponia andersonii</name>
    <name type="common">Sponia andersonii</name>
    <dbReference type="NCBI Taxonomy" id="3476"/>
    <lineage>
        <taxon>Eukaryota</taxon>
        <taxon>Viridiplantae</taxon>
        <taxon>Streptophyta</taxon>
        <taxon>Embryophyta</taxon>
        <taxon>Tracheophyta</taxon>
        <taxon>Spermatophyta</taxon>
        <taxon>Magnoliopsida</taxon>
        <taxon>eudicotyledons</taxon>
        <taxon>Gunneridae</taxon>
        <taxon>Pentapetalae</taxon>
        <taxon>rosids</taxon>
        <taxon>fabids</taxon>
        <taxon>Rosales</taxon>
        <taxon>Cannabaceae</taxon>
        <taxon>Parasponia</taxon>
    </lineage>
</organism>
<proteinExistence type="predicted"/>
<comment type="caution">
    <text evidence="1">The sequence shown here is derived from an EMBL/GenBank/DDBJ whole genome shotgun (WGS) entry which is preliminary data.</text>
</comment>
<protein>
    <submittedName>
        <fullName evidence="1">Uncharacterized protein</fullName>
    </submittedName>
</protein>
<name>A0A2P5BTZ3_PARAD</name>
<accession>A0A2P5BTZ3</accession>
<evidence type="ECO:0000313" key="1">
    <source>
        <dbReference type="EMBL" id="PON52204.1"/>
    </source>
</evidence>
<gene>
    <name evidence="1" type="ORF">PanWU01x14_210460</name>
</gene>
<dbReference type="AlphaFoldDB" id="A0A2P5BTZ3"/>